<feature type="compositionally biased region" description="Basic and acidic residues" evidence="1">
    <location>
        <begin position="77"/>
        <end position="87"/>
    </location>
</feature>
<sequence>MTISDFKDKFAAIAVPDAVLSDTDVLVLIWYLEKTRGVLATEGEEEKMVFSGVVGRARERGKGIEKGVRPGLGHQISEQERRNTQED</sequence>
<dbReference type="OrthoDB" id="10250120at2759"/>
<evidence type="ECO:0000313" key="2">
    <source>
        <dbReference type="EMBL" id="RUP51389.1"/>
    </source>
</evidence>
<dbReference type="EMBL" id="RBNI01000756">
    <property type="protein sequence ID" value="RUP51389.1"/>
    <property type="molecule type" value="Genomic_DNA"/>
</dbReference>
<gene>
    <name evidence="2" type="ORF">BC936DRAFT_148412</name>
</gene>
<name>A0A433DKM7_9FUNG</name>
<organism evidence="2 3">
    <name type="scientific">Jimgerdemannia flammicorona</name>
    <dbReference type="NCBI Taxonomy" id="994334"/>
    <lineage>
        <taxon>Eukaryota</taxon>
        <taxon>Fungi</taxon>
        <taxon>Fungi incertae sedis</taxon>
        <taxon>Mucoromycota</taxon>
        <taxon>Mucoromycotina</taxon>
        <taxon>Endogonomycetes</taxon>
        <taxon>Endogonales</taxon>
        <taxon>Endogonaceae</taxon>
        <taxon>Jimgerdemannia</taxon>
    </lineage>
</organism>
<reference evidence="2 3" key="1">
    <citation type="journal article" date="2018" name="New Phytol.">
        <title>Phylogenomics of Endogonaceae and evolution of mycorrhizas within Mucoromycota.</title>
        <authorList>
            <person name="Chang Y."/>
            <person name="Desiro A."/>
            <person name="Na H."/>
            <person name="Sandor L."/>
            <person name="Lipzen A."/>
            <person name="Clum A."/>
            <person name="Barry K."/>
            <person name="Grigoriev I.V."/>
            <person name="Martin F.M."/>
            <person name="Stajich J.E."/>
            <person name="Smith M.E."/>
            <person name="Bonito G."/>
            <person name="Spatafora J.W."/>
        </authorList>
    </citation>
    <scope>NUCLEOTIDE SEQUENCE [LARGE SCALE GENOMIC DNA]</scope>
    <source>
        <strain evidence="2 3">GMNB39</strain>
    </source>
</reference>
<comment type="caution">
    <text evidence="2">The sequence shown here is derived from an EMBL/GenBank/DDBJ whole genome shotgun (WGS) entry which is preliminary data.</text>
</comment>
<proteinExistence type="predicted"/>
<evidence type="ECO:0000256" key="1">
    <source>
        <dbReference type="SAM" id="MobiDB-lite"/>
    </source>
</evidence>
<evidence type="ECO:0000313" key="3">
    <source>
        <dbReference type="Proteomes" id="UP000268093"/>
    </source>
</evidence>
<protein>
    <submittedName>
        <fullName evidence="2">Uncharacterized protein</fullName>
    </submittedName>
</protein>
<dbReference type="AlphaFoldDB" id="A0A433DKM7"/>
<dbReference type="Proteomes" id="UP000268093">
    <property type="component" value="Unassembled WGS sequence"/>
</dbReference>
<keyword evidence="3" id="KW-1185">Reference proteome</keyword>
<feature type="region of interest" description="Disordered" evidence="1">
    <location>
        <begin position="64"/>
        <end position="87"/>
    </location>
</feature>
<accession>A0A433DKM7</accession>